<dbReference type="InterPro" id="IPR001387">
    <property type="entry name" value="Cro/C1-type_HTH"/>
</dbReference>
<accession>A0A0F5FU85</accession>
<dbReference type="PANTHER" id="PTHR36511:SF4">
    <property type="entry name" value="ANTITOXIN MQSA"/>
    <property type="match status" value="1"/>
</dbReference>
<protein>
    <submittedName>
        <fullName evidence="5">XRE family transcriptional regulator</fullName>
    </submittedName>
</protein>
<dbReference type="EMBL" id="JZEX01000081">
    <property type="protein sequence ID" value="KKB12393.1"/>
    <property type="molecule type" value="Genomic_DNA"/>
</dbReference>
<organism evidence="5 6">
    <name type="scientific">Devosia geojensis</name>
    <dbReference type="NCBI Taxonomy" id="443610"/>
    <lineage>
        <taxon>Bacteria</taxon>
        <taxon>Pseudomonadati</taxon>
        <taxon>Pseudomonadota</taxon>
        <taxon>Alphaproteobacteria</taxon>
        <taxon>Hyphomicrobiales</taxon>
        <taxon>Devosiaceae</taxon>
        <taxon>Devosia</taxon>
    </lineage>
</organism>
<dbReference type="SUPFAM" id="SSF47413">
    <property type="entry name" value="lambda repressor-like DNA-binding domains"/>
    <property type="match status" value="1"/>
</dbReference>
<proteinExistence type="predicted"/>
<keyword evidence="3" id="KW-0804">Transcription</keyword>
<gene>
    <name evidence="5" type="ORF">VE25_07530</name>
</gene>
<dbReference type="PATRIC" id="fig|443610.3.peg.4075"/>
<dbReference type="PANTHER" id="PTHR36511">
    <property type="entry name" value="MERR FAMILY BACTERIAL REGULATORY PROTEIN"/>
    <property type="match status" value="1"/>
</dbReference>
<reference evidence="5 6" key="1">
    <citation type="submission" date="2015-03" db="EMBL/GenBank/DDBJ databases">
        <authorList>
            <person name="Hassan Y.I."/>
            <person name="Lepp D."/>
            <person name="Li X.-Z."/>
            <person name="Zhou T."/>
        </authorList>
    </citation>
    <scope>NUCLEOTIDE SEQUENCE [LARGE SCALE GENOMIC DNA]</scope>
    <source>
        <strain evidence="5 6">BD-c194</strain>
    </source>
</reference>
<dbReference type="GO" id="GO:0003677">
    <property type="term" value="F:DNA binding"/>
    <property type="evidence" value="ECO:0007669"/>
    <property type="project" value="UniProtKB-KW"/>
</dbReference>
<dbReference type="Pfam" id="PF01381">
    <property type="entry name" value="HTH_3"/>
    <property type="match status" value="1"/>
</dbReference>
<dbReference type="AlphaFoldDB" id="A0A0F5FU85"/>
<evidence type="ECO:0000313" key="5">
    <source>
        <dbReference type="EMBL" id="KKB12393.1"/>
    </source>
</evidence>
<sequence length="101" mass="11124">MTKFGDDLIASMTEALAHARGENVPGIVVHEIDVDNIDPKEIRLHLGLTQERMAQVMGTSLSGYRKWEQQQRTPSGAARTLLRVMAKEPEAVLRALADEAA</sequence>
<keyword evidence="6" id="KW-1185">Reference proteome</keyword>
<evidence type="ECO:0000313" key="6">
    <source>
        <dbReference type="Proteomes" id="UP000033632"/>
    </source>
</evidence>
<feature type="domain" description="HTH cro/C1-type" evidence="4">
    <location>
        <begin position="40"/>
        <end position="92"/>
    </location>
</feature>
<dbReference type="Proteomes" id="UP000033632">
    <property type="component" value="Unassembled WGS sequence"/>
</dbReference>
<evidence type="ECO:0000256" key="1">
    <source>
        <dbReference type="ARBA" id="ARBA00023015"/>
    </source>
</evidence>
<dbReference type="RefSeq" id="WP_046107983.1">
    <property type="nucleotide sequence ID" value="NZ_JZEX01000081.1"/>
</dbReference>
<dbReference type="InterPro" id="IPR010982">
    <property type="entry name" value="Lambda_DNA-bd_dom_sf"/>
</dbReference>
<dbReference type="OrthoDB" id="461984at2"/>
<dbReference type="PROSITE" id="PS50943">
    <property type="entry name" value="HTH_CROC1"/>
    <property type="match status" value="1"/>
</dbReference>
<dbReference type="CDD" id="cd00093">
    <property type="entry name" value="HTH_XRE"/>
    <property type="match status" value="1"/>
</dbReference>
<evidence type="ECO:0000256" key="3">
    <source>
        <dbReference type="ARBA" id="ARBA00023163"/>
    </source>
</evidence>
<keyword evidence="2" id="KW-0238">DNA-binding</keyword>
<dbReference type="InterPro" id="IPR052359">
    <property type="entry name" value="HTH-type_reg/antitoxin"/>
</dbReference>
<name>A0A0F5FU85_9HYPH</name>
<dbReference type="STRING" id="443610.VE25_07530"/>
<comment type="caution">
    <text evidence="5">The sequence shown here is derived from an EMBL/GenBank/DDBJ whole genome shotgun (WGS) entry which is preliminary data.</text>
</comment>
<evidence type="ECO:0000256" key="2">
    <source>
        <dbReference type="ARBA" id="ARBA00023125"/>
    </source>
</evidence>
<evidence type="ECO:0000259" key="4">
    <source>
        <dbReference type="PROSITE" id="PS50943"/>
    </source>
</evidence>
<keyword evidence="1" id="KW-0805">Transcription regulation</keyword>
<dbReference type="Gene3D" id="1.10.260.40">
    <property type="entry name" value="lambda repressor-like DNA-binding domains"/>
    <property type="match status" value="1"/>
</dbReference>